<dbReference type="WBParaSite" id="ACOC_0000728701-mRNA-1">
    <property type="protein sequence ID" value="ACOC_0000728701-mRNA-1"/>
    <property type="gene ID" value="ACOC_0000728701"/>
</dbReference>
<dbReference type="AlphaFoldDB" id="A0A0R3PPV5"/>
<evidence type="ECO:0000313" key="1">
    <source>
        <dbReference type="EMBL" id="VDM58873.1"/>
    </source>
</evidence>
<keyword evidence="2" id="KW-1185">Reference proteome</keyword>
<protein>
    <submittedName>
        <fullName evidence="1 3">Uncharacterized protein</fullName>
    </submittedName>
</protein>
<proteinExistence type="predicted"/>
<reference evidence="3" key="1">
    <citation type="submission" date="2017-02" db="UniProtKB">
        <authorList>
            <consortium name="WormBaseParasite"/>
        </authorList>
    </citation>
    <scope>IDENTIFICATION</scope>
</reference>
<dbReference type="Proteomes" id="UP000267027">
    <property type="component" value="Unassembled WGS sequence"/>
</dbReference>
<sequence>MICGRTGQRMNPWGIQRRSGEIRSSSAELGCHFDDVSAQGCERFLNSRRSKAADERLSSAGASDIRRLDGELLKRQQIEIVAAPGPLKGRTNRKRRIDNAG</sequence>
<name>A0A0R3PPV5_ANGCS</name>
<reference evidence="1 2" key="2">
    <citation type="submission" date="2018-11" db="EMBL/GenBank/DDBJ databases">
        <authorList>
            <consortium name="Pathogen Informatics"/>
        </authorList>
    </citation>
    <scope>NUCLEOTIDE SEQUENCE [LARGE SCALE GENOMIC DNA]</scope>
    <source>
        <strain evidence="1 2">Costa Rica</strain>
    </source>
</reference>
<dbReference type="EMBL" id="UYYA01004023">
    <property type="protein sequence ID" value="VDM58873.1"/>
    <property type="molecule type" value="Genomic_DNA"/>
</dbReference>
<accession>A0A0R3PPV5</accession>
<organism evidence="3">
    <name type="scientific">Angiostrongylus costaricensis</name>
    <name type="common">Nematode worm</name>
    <dbReference type="NCBI Taxonomy" id="334426"/>
    <lineage>
        <taxon>Eukaryota</taxon>
        <taxon>Metazoa</taxon>
        <taxon>Ecdysozoa</taxon>
        <taxon>Nematoda</taxon>
        <taxon>Chromadorea</taxon>
        <taxon>Rhabditida</taxon>
        <taxon>Rhabditina</taxon>
        <taxon>Rhabditomorpha</taxon>
        <taxon>Strongyloidea</taxon>
        <taxon>Metastrongylidae</taxon>
        <taxon>Angiostrongylus</taxon>
    </lineage>
</organism>
<evidence type="ECO:0000313" key="3">
    <source>
        <dbReference type="WBParaSite" id="ACOC_0000728701-mRNA-1"/>
    </source>
</evidence>
<evidence type="ECO:0000313" key="2">
    <source>
        <dbReference type="Proteomes" id="UP000267027"/>
    </source>
</evidence>
<gene>
    <name evidence="1" type="ORF">ACOC_LOCUS7288</name>
</gene>